<keyword evidence="3" id="KW-1185">Reference proteome</keyword>
<protein>
    <submittedName>
        <fullName evidence="2">Uncharacterized protein</fullName>
    </submittedName>
</protein>
<evidence type="ECO:0000313" key="2">
    <source>
        <dbReference type="EMBL" id="EGI65962.1"/>
    </source>
</evidence>
<evidence type="ECO:0000313" key="3">
    <source>
        <dbReference type="Proteomes" id="UP000007755"/>
    </source>
</evidence>
<gene>
    <name evidence="2" type="ORF">G5I_05550</name>
</gene>
<organism evidence="3">
    <name type="scientific">Acromyrmex echinatior</name>
    <name type="common">Panamanian leafcutter ant</name>
    <name type="synonym">Acromyrmex octospinosus echinatior</name>
    <dbReference type="NCBI Taxonomy" id="103372"/>
    <lineage>
        <taxon>Eukaryota</taxon>
        <taxon>Metazoa</taxon>
        <taxon>Ecdysozoa</taxon>
        <taxon>Arthropoda</taxon>
        <taxon>Hexapoda</taxon>
        <taxon>Insecta</taxon>
        <taxon>Pterygota</taxon>
        <taxon>Neoptera</taxon>
        <taxon>Endopterygota</taxon>
        <taxon>Hymenoptera</taxon>
        <taxon>Apocrita</taxon>
        <taxon>Aculeata</taxon>
        <taxon>Formicoidea</taxon>
        <taxon>Formicidae</taxon>
        <taxon>Myrmicinae</taxon>
        <taxon>Acromyrmex</taxon>
    </lineage>
</organism>
<dbReference type="Proteomes" id="UP000007755">
    <property type="component" value="Unassembled WGS sequence"/>
</dbReference>
<proteinExistence type="predicted"/>
<dbReference type="AlphaFoldDB" id="F4WIM6"/>
<feature type="compositionally biased region" description="Low complexity" evidence="1">
    <location>
        <begin position="30"/>
        <end position="39"/>
    </location>
</feature>
<feature type="region of interest" description="Disordered" evidence="1">
    <location>
        <begin position="1"/>
        <end position="39"/>
    </location>
</feature>
<name>F4WIM6_ACREC</name>
<accession>F4WIM6</accession>
<evidence type="ECO:0000256" key="1">
    <source>
        <dbReference type="SAM" id="MobiDB-lite"/>
    </source>
</evidence>
<reference evidence="2" key="1">
    <citation type="submission" date="2011-02" db="EMBL/GenBank/DDBJ databases">
        <title>The genome of the leaf-cutting ant Acromyrmex echinatior suggests key adaptations to social evolution and fungus farming.</title>
        <authorList>
            <person name="Nygaard S."/>
            <person name="Zhang G."/>
        </authorList>
    </citation>
    <scope>NUCLEOTIDE SEQUENCE</scope>
</reference>
<dbReference type="EMBL" id="GL888176">
    <property type="protein sequence ID" value="EGI65962.1"/>
    <property type="molecule type" value="Genomic_DNA"/>
</dbReference>
<dbReference type="InParanoid" id="F4WIM6"/>
<sequence length="105" mass="11429">MPTAPFIKHHGVLKKDRGVSRGRNSAYPEATATTTTTQTTTRAIDRLPLRIGGASEIFEGHGRPLGPPCGDPESLAYLVKSNKTVVPDRFSRELETVEKSRSPLT</sequence>